<dbReference type="InterPro" id="IPR053137">
    <property type="entry name" value="NLR-like"/>
</dbReference>
<dbReference type="PROSITE" id="PS50088">
    <property type="entry name" value="ANK_REPEAT"/>
    <property type="match status" value="1"/>
</dbReference>
<dbReference type="Proteomes" id="UP000662466">
    <property type="component" value="Unassembled WGS sequence"/>
</dbReference>
<feature type="region of interest" description="Disordered" evidence="3">
    <location>
        <begin position="1371"/>
        <end position="1391"/>
    </location>
</feature>
<dbReference type="Pfam" id="PF01048">
    <property type="entry name" value="PNP_UDP_1"/>
    <property type="match status" value="1"/>
</dbReference>
<evidence type="ECO:0000313" key="9">
    <source>
        <dbReference type="Proteomes" id="UP000662466"/>
    </source>
</evidence>
<dbReference type="Proteomes" id="UP000630445">
    <property type="component" value="Unassembled WGS sequence"/>
</dbReference>
<evidence type="ECO:0008006" key="10">
    <source>
        <dbReference type="Google" id="ProtNLM"/>
    </source>
</evidence>
<dbReference type="SUPFAM" id="SSF48403">
    <property type="entry name" value="Ankyrin repeat"/>
    <property type="match status" value="2"/>
</dbReference>
<dbReference type="Pfam" id="PF00023">
    <property type="entry name" value="Ank"/>
    <property type="match status" value="1"/>
</dbReference>
<dbReference type="Gene3D" id="1.25.40.20">
    <property type="entry name" value="Ankyrin repeat-containing domain"/>
    <property type="match status" value="3"/>
</dbReference>
<comment type="caution">
    <text evidence="7">The sequence shown here is derived from an EMBL/GenBank/DDBJ whole genome shotgun (WGS) entry which is preliminary data.</text>
</comment>
<dbReference type="EMBL" id="JACBAD010002004">
    <property type="protein sequence ID" value="KAF7122852.1"/>
    <property type="molecule type" value="Genomic_DNA"/>
</dbReference>
<dbReference type="Gene3D" id="3.40.50.1580">
    <property type="entry name" value="Nucleoside phosphorylase domain"/>
    <property type="match status" value="1"/>
</dbReference>
<protein>
    <recommendedName>
        <fullName evidence="10">Nucleoside phosphorylase domain-containing protein</fullName>
    </recommendedName>
</protein>
<proteinExistence type="predicted"/>
<dbReference type="Pfam" id="PF24883">
    <property type="entry name" value="NPHP3_N"/>
    <property type="match status" value="1"/>
</dbReference>
<dbReference type="OrthoDB" id="195446at2759"/>
<dbReference type="GO" id="GO:0009116">
    <property type="term" value="P:nucleoside metabolic process"/>
    <property type="evidence" value="ECO:0007669"/>
    <property type="project" value="InterPro"/>
</dbReference>
<gene>
    <name evidence="6" type="ORF">CNMCM5793_000962</name>
    <name evidence="7" type="ORF">CNMCM6106_000454</name>
</gene>
<evidence type="ECO:0000256" key="3">
    <source>
        <dbReference type="SAM" id="MobiDB-lite"/>
    </source>
</evidence>
<dbReference type="InterPro" id="IPR002110">
    <property type="entry name" value="Ankyrin_rpt"/>
</dbReference>
<name>A0A8H6UUI2_9EURO</name>
<dbReference type="InterPro" id="IPR036770">
    <property type="entry name" value="Ankyrin_rpt-contain_sf"/>
</dbReference>
<evidence type="ECO:0000259" key="4">
    <source>
        <dbReference type="Pfam" id="PF01048"/>
    </source>
</evidence>
<dbReference type="InterPro" id="IPR000845">
    <property type="entry name" value="Nucleoside_phosphorylase_d"/>
</dbReference>
<feature type="domain" description="Nucleoside phosphorylase" evidence="4">
    <location>
        <begin position="96"/>
        <end position="365"/>
    </location>
</feature>
<feature type="domain" description="Nephrocystin 3-like N-terminal" evidence="5">
    <location>
        <begin position="415"/>
        <end position="542"/>
    </location>
</feature>
<dbReference type="SUPFAM" id="SSF53167">
    <property type="entry name" value="Purine and uridine phosphorylases"/>
    <property type="match status" value="1"/>
</dbReference>
<dbReference type="EMBL" id="JACBAF010002207">
    <property type="protein sequence ID" value="KAF7163550.1"/>
    <property type="molecule type" value="Genomic_DNA"/>
</dbReference>
<organism evidence="7 9">
    <name type="scientific">Aspergillus hiratsukae</name>
    <dbReference type="NCBI Taxonomy" id="1194566"/>
    <lineage>
        <taxon>Eukaryota</taxon>
        <taxon>Fungi</taxon>
        <taxon>Dikarya</taxon>
        <taxon>Ascomycota</taxon>
        <taxon>Pezizomycotina</taxon>
        <taxon>Eurotiomycetes</taxon>
        <taxon>Eurotiomycetidae</taxon>
        <taxon>Eurotiales</taxon>
        <taxon>Aspergillaceae</taxon>
        <taxon>Aspergillus</taxon>
        <taxon>Aspergillus subgen. Fumigati</taxon>
    </lineage>
</organism>
<dbReference type="GO" id="GO:0003824">
    <property type="term" value="F:catalytic activity"/>
    <property type="evidence" value="ECO:0007669"/>
    <property type="project" value="InterPro"/>
</dbReference>
<evidence type="ECO:0000256" key="2">
    <source>
        <dbReference type="PROSITE-ProRule" id="PRU00023"/>
    </source>
</evidence>
<keyword evidence="1" id="KW-0677">Repeat</keyword>
<evidence type="ECO:0000313" key="8">
    <source>
        <dbReference type="Proteomes" id="UP000630445"/>
    </source>
</evidence>
<sequence>MDDSILSSGLTPTILHIRSSAERGTLCFPDTRTIDTERFPELEVDFDALDTNPAPAEESFPATVTMTALSKTRAKLSCDEYTVGWLCVLDYEYDVATALLDEEHDTPFKPHDDPSSYTVGRIGGHSVVIAKCTRTGTANASTAVTHMLRTFDKIRFGLMVGIGGGAADAPGSHDPRRSTTDILLGDVVVSKPEGNHGGILQYDKGRRGPEKFEIESHLNSPGDLLISATDKLSRDHRFKRGNMAGYIEEAQLKLEALGMSHFSFPGRHHDLLFATRYNHPNETENDCRNCDSAEVVRTSVPRNDPVVHYGLIASGNTVVRDAHMRDTMRREHNVVCFDMEAAGLMNNFPCLVIRGISDYADTHKNDLWQPYAALTAAAYAKDLLALIQPQEIVALDKYIGPMGLVVSFDVMEKQSYLCTLIVHHLRLDRPLSPVIYISLSDHEDSQKLQTRVNLLGSMVKQLLLFNTTPENPCKIPTTLRNAYESHCRSETILKQSFEALLDEHKRTYLVIDGLDLCSEDALTILKAYPLELISQGCRLSLLTTAFSDRQAVMEISCNACNRERLNVFFNCACKGNDFDLCLHCKEAGITCPHSHEGDVTNDTIRVEVRARPGEIELLCRHKLDQAKDAGFRRYDAREYPHSLVDFLRRNPKEIIDRIARKIERQAQGNFFVAQAWIQELLGRDSVPKDAERLLADLNFMPLTRLEPYVTGKINGIRRSKTDREVKLAFDTFMVMITAHQPLTVLALQHALALGSDLGAIRKGNLDDRLSILKATNGLITIEKADAENAYVHFFHATLPSILAASVQDTLGTANSKMASLCLTYLKDPDFVKHSTDPVAYPFSSYVLRHWGDHVRSACLEFDQRIENEALEFLGNPDNVRMIVGNAAGLKACKVPLTWIHEGIDALHLCAWFGLSNIIRRLREDVGYDVNVVDTKHCRTTLRYACARGHADTVEQLALKVPVQNEDIIAAISGIPGTQPSYRELDDRKSIVEKLLRKQNLTLNSVLDFTNTTRTLLMYAVRLENYEFVERLLWEQSVDVNVRNAEGHTALWLTVYPASSRLAPPRPRQANMMRMLLRRGADPNLKYETGDTVLSYAVATGQTHAAAALLECDDLNLHTEKNLIHIASANNHPGIIPPLHSALLKRDIADINARDENGLTPLHYAALSTSKRAPTTARALLDLGANPDIPDDRGCTPFTIASLLCRTETMKVLAPAPALENHSLDPKPEPSTATKTLKDLPALTLARHGHWSLLQDLITASIGRRPDLAYRDIATGETLLHLATRANQIGILRLLLVSAPAPASSSSGSSRSSGGIRELICCGDGKGVTPLRLARKHPDLVELLLEYHNRGCACGINDAGADADAVADIDANGGTGPSPALNDGESDSDSLEKRCLGGAGVSPSLGFSKQSGVHNFVDLSYKDLLFFRFRATKPAATLASDLREKLALGQRDPTIHFQLLGILILDEEDPVRVCRKMLGTDVACQWQPVKAMAPTLPECTRDIRNCSVRSFSRSCEMPWHKSDYALMCYVIQDTADPYLATMDAFPERELSPSNPDPVSLPWLEAERHGGNARSQERNDFEDRMEAGGLNRDDVIMVNRHVRSQTEKDFMSYYCVGSLVGFGRYFHYERLDISTTREAASFGSKGVAAALDGFDKLWRDTTE</sequence>
<dbReference type="PANTHER" id="PTHR46082:SF11">
    <property type="entry name" value="AAA+ ATPASE DOMAIN-CONTAINING PROTEIN-RELATED"/>
    <property type="match status" value="1"/>
</dbReference>
<keyword evidence="8" id="KW-1185">Reference proteome</keyword>
<feature type="repeat" description="ANK" evidence="2">
    <location>
        <begin position="1156"/>
        <end position="1191"/>
    </location>
</feature>
<accession>A0A8H6UUI2</accession>
<dbReference type="InterPro" id="IPR056884">
    <property type="entry name" value="NPHP3-like_N"/>
</dbReference>
<evidence type="ECO:0000256" key="1">
    <source>
        <dbReference type="ARBA" id="ARBA00022737"/>
    </source>
</evidence>
<evidence type="ECO:0000259" key="5">
    <source>
        <dbReference type="Pfam" id="PF24883"/>
    </source>
</evidence>
<evidence type="ECO:0000313" key="7">
    <source>
        <dbReference type="EMBL" id="KAF7163550.1"/>
    </source>
</evidence>
<evidence type="ECO:0000313" key="6">
    <source>
        <dbReference type="EMBL" id="KAF7122852.1"/>
    </source>
</evidence>
<dbReference type="Pfam" id="PF12796">
    <property type="entry name" value="Ank_2"/>
    <property type="match status" value="1"/>
</dbReference>
<dbReference type="SMART" id="SM00248">
    <property type="entry name" value="ANK"/>
    <property type="match status" value="10"/>
</dbReference>
<dbReference type="PANTHER" id="PTHR46082">
    <property type="entry name" value="ATP/GTP-BINDING PROTEIN-RELATED"/>
    <property type="match status" value="1"/>
</dbReference>
<keyword evidence="2" id="KW-0040">ANK repeat</keyword>
<dbReference type="InterPro" id="IPR035994">
    <property type="entry name" value="Nucleoside_phosphorylase_sf"/>
</dbReference>
<reference evidence="7" key="1">
    <citation type="submission" date="2020-06" db="EMBL/GenBank/DDBJ databases">
        <title>Draft genome sequences of strains closely related to Aspergillus parafelis and Aspergillus hiratsukae.</title>
        <authorList>
            <person name="Dos Santos R.A.C."/>
            <person name="Rivero-Menendez O."/>
            <person name="Steenwyk J.L."/>
            <person name="Mead M.E."/>
            <person name="Goldman G.H."/>
            <person name="Alastruey-Izquierdo A."/>
            <person name="Rokas A."/>
        </authorList>
    </citation>
    <scope>NUCLEOTIDE SEQUENCE</scope>
    <source>
        <strain evidence="6">CNM-CM5793</strain>
        <strain evidence="7">CNM-CM6106</strain>
    </source>
</reference>
<dbReference type="PROSITE" id="PS50297">
    <property type="entry name" value="ANK_REP_REGION"/>
    <property type="match status" value="1"/>
</dbReference>